<keyword evidence="2" id="KW-1185">Reference proteome</keyword>
<reference evidence="1 2" key="1">
    <citation type="submission" date="2019-02" db="EMBL/GenBank/DDBJ databases">
        <title>Pedobacter sp. RP-3-21 sp. nov., isolated from Arctic soil.</title>
        <authorList>
            <person name="Dahal R.H."/>
        </authorList>
    </citation>
    <scope>NUCLEOTIDE SEQUENCE [LARGE SCALE GENOMIC DNA]</scope>
    <source>
        <strain evidence="1 2">RP-3-21</strain>
    </source>
</reference>
<evidence type="ECO:0000313" key="2">
    <source>
        <dbReference type="Proteomes" id="UP000293925"/>
    </source>
</evidence>
<dbReference type="AlphaFoldDB" id="A0A4R0Q3F6"/>
<accession>A0A4R0Q3F6</accession>
<dbReference type="InterPro" id="IPR039449">
    <property type="entry name" value="TssO"/>
</dbReference>
<dbReference type="EMBL" id="SJSO01000005">
    <property type="protein sequence ID" value="TCD27980.1"/>
    <property type="molecule type" value="Genomic_DNA"/>
</dbReference>
<name>A0A4R0Q3F6_9SPHI</name>
<dbReference type="OrthoDB" id="664017at2"/>
<proteinExistence type="predicted"/>
<protein>
    <submittedName>
        <fullName evidence="1">Uncharacterized protein</fullName>
    </submittedName>
</protein>
<organism evidence="1 2">
    <name type="scientific">Pedobacter psychrodurus</name>
    <dbReference type="NCBI Taxonomy" id="2530456"/>
    <lineage>
        <taxon>Bacteria</taxon>
        <taxon>Pseudomonadati</taxon>
        <taxon>Bacteroidota</taxon>
        <taxon>Sphingobacteriia</taxon>
        <taxon>Sphingobacteriales</taxon>
        <taxon>Sphingobacteriaceae</taxon>
        <taxon>Pedobacter</taxon>
    </lineage>
</organism>
<evidence type="ECO:0000313" key="1">
    <source>
        <dbReference type="EMBL" id="TCD27980.1"/>
    </source>
</evidence>
<gene>
    <name evidence="1" type="ORF">EZ456_07625</name>
</gene>
<dbReference type="Proteomes" id="UP000293925">
    <property type="component" value="Unassembled WGS sequence"/>
</dbReference>
<sequence length="131" mass="15774">MFYSGTSRYEISKEELEVKISENEVFENTVKETMPTVDTTFKWITRYNPNVRAVFLKDDIQRSLGAIKSSFDRKASDYRYKIFVQNEQLYNRLFYDRQEQNKNISDIELYQKQLDDCITNRRQLQQTISAR</sequence>
<dbReference type="Pfam" id="PF17561">
    <property type="entry name" value="TssO"/>
    <property type="match status" value="1"/>
</dbReference>
<comment type="caution">
    <text evidence="1">The sequence shown here is derived from an EMBL/GenBank/DDBJ whole genome shotgun (WGS) entry which is preliminary data.</text>
</comment>